<dbReference type="InterPro" id="IPR006076">
    <property type="entry name" value="FAD-dep_OxRdtase"/>
</dbReference>
<protein>
    <submittedName>
        <fullName evidence="8">Fructosyl amino acid oxidase</fullName>
    </submittedName>
</protein>
<keyword evidence="9" id="KW-1185">Reference proteome</keyword>
<accession>A0A135T5P3</accession>
<organism evidence="8 9">
    <name type="scientific">Colletotrichum salicis</name>
    <dbReference type="NCBI Taxonomy" id="1209931"/>
    <lineage>
        <taxon>Eukaryota</taxon>
        <taxon>Fungi</taxon>
        <taxon>Dikarya</taxon>
        <taxon>Ascomycota</taxon>
        <taxon>Pezizomycotina</taxon>
        <taxon>Sordariomycetes</taxon>
        <taxon>Hypocreomycetidae</taxon>
        <taxon>Glomerellales</taxon>
        <taxon>Glomerellaceae</taxon>
        <taxon>Colletotrichum</taxon>
        <taxon>Colletotrichum acutatum species complex</taxon>
    </lineage>
</organism>
<dbReference type="InterPro" id="IPR036188">
    <property type="entry name" value="FAD/NAD-bd_sf"/>
</dbReference>
<feature type="region of interest" description="Disordered" evidence="6">
    <location>
        <begin position="419"/>
        <end position="447"/>
    </location>
</feature>
<dbReference type="GO" id="GO:0050660">
    <property type="term" value="F:flavin adenine dinucleotide binding"/>
    <property type="evidence" value="ECO:0007669"/>
    <property type="project" value="InterPro"/>
</dbReference>
<evidence type="ECO:0000313" key="9">
    <source>
        <dbReference type="Proteomes" id="UP000070121"/>
    </source>
</evidence>
<evidence type="ECO:0000259" key="7">
    <source>
        <dbReference type="Pfam" id="PF01266"/>
    </source>
</evidence>
<dbReference type="PANTHER" id="PTHR10961:SF37">
    <property type="entry name" value="FAD DEPENDENT OXIDOREDUCTASE DOMAIN-CONTAINING PROTEIN"/>
    <property type="match status" value="1"/>
</dbReference>
<gene>
    <name evidence="8" type="ORF">CSAL01_08039</name>
</gene>
<evidence type="ECO:0000256" key="1">
    <source>
        <dbReference type="ARBA" id="ARBA00001974"/>
    </source>
</evidence>
<evidence type="ECO:0000256" key="4">
    <source>
        <dbReference type="ARBA" id="ARBA00022827"/>
    </source>
</evidence>
<keyword evidence="3" id="KW-0285">Flavoprotein</keyword>
<name>A0A135T5P3_9PEZI</name>
<dbReference type="PANTHER" id="PTHR10961">
    <property type="entry name" value="PEROXISOMAL SARCOSINE OXIDASE"/>
    <property type="match status" value="1"/>
</dbReference>
<evidence type="ECO:0000256" key="2">
    <source>
        <dbReference type="ARBA" id="ARBA00010989"/>
    </source>
</evidence>
<evidence type="ECO:0000256" key="3">
    <source>
        <dbReference type="ARBA" id="ARBA00022630"/>
    </source>
</evidence>
<dbReference type="SUPFAM" id="SSF51905">
    <property type="entry name" value="FAD/NAD(P)-binding domain"/>
    <property type="match status" value="1"/>
</dbReference>
<dbReference type="GO" id="GO:0051698">
    <property type="term" value="F:saccharopine oxidase activity"/>
    <property type="evidence" value="ECO:0007669"/>
    <property type="project" value="TreeGrafter"/>
</dbReference>
<evidence type="ECO:0000313" key="8">
    <source>
        <dbReference type="EMBL" id="KXH43479.1"/>
    </source>
</evidence>
<dbReference type="OrthoDB" id="2219495at2759"/>
<sequence>MAEPTVLIVGGGTFGTSTAYHLSRTYRDASRVTVVDRWASSDPGENKAAAIDVNRIIQTNYVRPLYCNLASEAIHPWFWDINLGHFFHKTGCVTIDEENNQFSDAVRKTLKQRGSDYTTDADVEDFKKRWKPFEGLETSGLGTAFFNPEAGWCDAALATQKLMAAAKRNGVETITGEVEELIFDPSLGRVLGVRMTDGRQLTADQIVLSAGAWTSHMLAPIETLLRLAPHDRIERQITAVGRVSAYYELSPEETENMYEAGMPIVIYKSCGILTPPSRENRIMKINDLRTEFVNRVALSEGHVVSVPSGRGQEDVPQKLKNESQKLLNTMMPEFAQKKMPDRWRICWDAKTPTEDWLLCRHPRPQLENLFLAVGGNFDTYKFLPIAGKYMCNILQGKSNGREKDIAWGWKDEATLMNAKKRELGPKSRTSSLPEFRSFEETNRSSKL</sequence>
<reference evidence="8 9" key="1">
    <citation type="submission" date="2014-02" db="EMBL/GenBank/DDBJ databases">
        <title>The genome sequence of Colletotrichum salicis CBS 607.94.</title>
        <authorList>
            <person name="Baroncelli R."/>
            <person name="Thon M.R."/>
        </authorList>
    </citation>
    <scope>NUCLEOTIDE SEQUENCE [LARGE SCALE GENOMIC DNA]</scope>
    <source>
        <strain evidence="8 9">CBS 607.94</strain>
    </source>
</reference>
<feature type="domain" description="FAD dependent oxidoreductase" evidence="7">
    <location>
        <begin position="6"/>
        <end position="391"/>
    </location>
</feature>
<comment type="similarity">
    <text evidence="2">Belongs to the MSOX/MTOX family.</text>
</comment>
<feature type="compositionally biased region" description="Basic and acidic residues" evidence="6">
    <location>
        <begin position="436"/>
        <end position="447"/>
    </location>
</feature>
<comment type="cofactor">
    <cofactor evidence="1">
        <name>FAD</name>
        <dbReference type="ChEBI" id="CHEBI:57692"/>
    </cofactor>
</comment>
<keyword evidence="4" id="KW-0274">FAD</keyword>
<dbReference type="Gene3D" id="3.30.9.10">
    <property type="entry name" value="D-Amino Acid Oxidase, subunit A, domain 2"/>
    <property type="match status" value="1"/>
</dbReference>
<dbReference type="GO" id="GO:0008115">
    <property type="term" value="F:sarcosine oxidase activity"/>
    <property type="evidence" value="ECO:0007669"/>
    <property type="project" value="TreeGrafter"/>
</dbReference>
<dbReference type="InterPro" id="IPR045170">
    <property type="entry name" value="MTOX"/>
</dbReference>
<keyword evidence="5" id="KW-0560">Oxidoreductase</keyword>
<dbReference type="Proteomes" id="UP000070121">
    <property type="component" value="Unassembled WGS sequence"/>
</dbReference>
<dbReference type="EMBL" id="JFFI01002100">
    <property type="protein sequence ID" value="KXH43479.1"/>
    <property type="molecule type" value="Genomic_DNA"/>
</dbReference>
<comment type="caution">
    <text evidence="8">The sequence shown here is derived from an EMBL/GenBank/DDBJ whole genome shotgun (WGS) entry which is preliminary data.</text>
</comment>
<dbReference type="AlphaFoldDB" id="A0A135T5P3"/>
<evidence type="ECO:0000256" key="5">
    <source>
        <dbReference type="ARBA" id="ARBA00023002"/>
    </source>
</evidence>
<dbReference type="Gene3D" id="3.50.50.60">
    <property type="entry name" value="FAD/NAD(P)-binding domain"/>
    <property type="match status" value="1"/>
</dbReference>
<dbReference type="Pfam" id="PF01266">
    <property type="entry name" value="DAO"/>
    <property type="match status" value="1"/>
</dbReference>
<proteinExistence type="inferred from homology"/>
<evidence type="ECO:0000256" key="6">
    <source>
        <dbReference type="SAM" id="MobiDB-lite"/>
    </source>
</evidence>
<dbReference type="STRING" id="1209931.A0A135T5P3"/>